<sequence length="205" mass="22417">MIEERACVGNICCLSVHNGLNLGLDPIVLLHGYTFNSGVWKDIGLLQKLESEGIPFLAIDMPYGTKSECSRRTSDALMNLTFLEEALDKYLKKGSRPLLVGASMGGYFAMLYAGEREVSGLILIGPVGTEEERVKSKIGSIRSPVLIIVGDKDTIIDLDAIKSFSSALPNARLVVYESSGHPAYLYQKERFASDVSSFYKQVTGK</sequence>
<evidence type="ECO:0000259" key="3">
    <source>
        <dbReference type="Pfam" id="PF20408"/>
    </source>
</evidence>
<keyword evidence="2" id="KW-0963">Cytoplasm</keyword>
<dbReference type="InterPro" id="IPR046879">
    <property type="entry name" value="KANL3/Tex30_Abhydrolase"/>
</dbReference>
<evidence type="ECO:0000256" key="1">
    <source>
        <dbReference type="ARBA" id="ARBA00004496"/>
    </source>
</evidence>
<comment type="subcellular location">
    <subcellularLocation>
        <location evidence="1">Cytoplasm</location>
    </subcellularLocation>
</comment>
<dbReference type="AlphaFoldDB" id="A0A7J3SJC0"/>
<gene>
    <name evidence="4" type="ORF">ENW83_00570</name>
</gene>
<dbReference type="PANTHER" id="PTHR46197">
    <property type="entry name" value="PROTEIN ABHD14B-LIKE"/>
    <property type="match status" value="1"/>
</dbReference>
<comment type="caution">
    <text evidence="4">The sequence shown here is derived from an EMBL/GenBank/DDBJ whole genome shotgun (WGS) entry which is preliminary data.</text>
</comment>
<name>A0A7J3SJC0_9CREN</name>
<protein>
    <submittedName>
        <fullName evidence="4">Alpha/beta hydrolase</fullName>
    </submittedName>
</protein>
<reference evidence="4" key="1">
    <citation type="journal article" date="2020" name="mSystems">
        <title>Genome- and Community-Level Interaction Insights into Carbon Utilization and Element Cycling Functions of Hydrothermarchaeota in Hydrothermal Sediment.</title>
        <authorList>
            <person name="Zhou Z."/>
            <person name="Liu Y."/>
            <person name="Xu W."/>
            <person name="Pan J."/>
            <person name="Luo Z.H."/>
            <person name="Li M."/>
        </authorList>
    </citation>
    <scope>NUCLEOTIDE SEQUENCE [LARGE SCALE GENOMIC DNA]</scope>
    <source>
        <strain evidence="4">SpSt-885</strain>
    </source>
</reference>
<dbReference type="SUPFAM" id="SSF53474">
    <property type="entry name" value="alpha/beta-Hydrolases"/>
    <property type="match status" value="1"/>
</dbReference>
<dbReference type="InterPro" id="IPR029058">
    <property type="entry name" value="AB_hydrolase_fold"/>
</dbReference>
<dbReference type="EMBL" id="DTLS01000022">
    <property type="protein sequence ID" value="HGZ59690.1"/>
    <property type="molecule type" value="Genomic_DNA"/>
</dbReference>
<dbReference type="PANTHER" id="PTHR46197:SF3">
    <property type="entry name" value="AB HYDROLASE-1 DOMAIN-CONTAINING PROTEIN"/>
    <property type="match status" value="1"/>
</dbReference>
<evidence type="ECO:0000256" key="2">
    <source>
        <dbReference type="ARBA" id="ARBA00022490"/>
    </source>
</evidence>
<organism evidence="4">
    <name type="scientific">Fervidicoccus fontis</name>
    <dbReference type="NCBI Taxonomy" id="683846"/>
    <lineage>
        <taxon>Archaea</taxon>
        <taxon>Thermoproteota</taxon>
        <taxon>Thermoprotei</taxon>
        <taxon>Fervidicoccales</taxon>
        <taxon>Fervidicoccaceae</taxon>
        <taxon>Fervidicoccus</taxon>
    </lineage>
</organism>
<dbReference type="GO" id="GO:0016787">
    <property type="term" value="F:hydrolase activity"/>
    <property type="evidence" value="ECO:0007669"/>
    <property type="project" value="UniProtKB-KW"/>
</dbReference>
<dbReference type="Gene3D" id="3.40.50.1820">
    <property type="entry name" value="alpha/beta hydrolase"/>
    <property type="match status" value="1"/>
</dbReference>
<feature type="domain" description="KANL3/Tex30 alpha/beta hydrolase-like" evidence="3">
    <location>
        <begin position="46"/>
        <end position="181"/>
    </location>
</feature>
<evidence type="ECO:0000313" key="4">
    <source>
        <dbReference type="EMBL" id="HGZ59690.1"/>
    </source>
</evidence>
<dbReference type="GO" id="GO:0005737">
    <property type="term" value="C:cytoplasm"/>
    <property type="evidence" value="ECO:0007669"/>
    <property type="project" value="UniProtKB-SubCell"/>
</dbReference>
<accession>A0A7J3SJC0</accession>
<dbReference type="Pfam" id="PF20408">
    <property type="entry name" value="Abhydrolase_11"/>
    <property type="match status" value="1"/>
</dbReference>
<proteinExistence type="predicted"/>
<keyword evidence="4" id="KW-0378">Hydrolase</keyword>